<dbReference type="PROSITE" id="PS50802">
    <property type="entry name" value="OTU"/>
    <property type="match status" value="1"/>
</dbReference>
<dbReference type="PANTHER" id="PTHR12419">
    <property type="entry name" value="OTU DOMAIN CONTAINING PROTEIN"/>
    <property type="match status" value="1"/>
</dbReference>
<name>A0A482XCX5_LAOST</name>
<dbReference type="GO" id="GO:0016579">
    <property type="term" value="P:protein deubiquitination"/>
    <property type="evidence" value="ECO:0007669"/>
    <property type="project" value="TreeGrafter"/>
</dbReference>
<dbReference type="OrthoDB" id="10017659at2759"/>
<proteinExistence type="predicted"/>
<feature type="domain" description="OTU" evidence="1">
    <location>
        <begin position="24"/>
        <end position="145"/>
    </location>
</feature>
<organism evidence="2 3">
    <name type="scientific">Laodelphax striatellus</name>
    <name type="common">Small brown planthopper</name>
    <name type="synonym">Delphax striatella</name>
    <dbReference type="NCBI Taxonomy" id="195883"/>
    <lineage>
        <taxon>Eukaryota</taxon>
        <taxon>Metazoa</taxon>
        <taxon>Ecdysozoa</taxon>
        <taxon>Arthropoda</taxon>
        <taxon>Hexapoda</taxon>
        <taxon>Insecta</taxon>
        <taxon>Pterygota</taxon>
        <taxon>Neoptera</taxon>
        <taxon>Paraneoptera</taxon>
        <taxon>Hemiptera</taxon>
        <taxon>Auchenorrhyncha</taxon>
        <taxon>Fulgoroidea</taxon>
        <taxon>Delphacidae</taxon>
        <taxon>Criomorphinae</taxon>
        <taxon>Laodelphax</taxon>
    </lineage>
</organism>
<evidence type="ECO:0000313" key="2">
    <source>
        <dbReference type="EMBL" id="RZF43563.1"/>
    </source>
</evidence>
<reference evidence="2 3" key="1">
    <citation type="journal article" date="2017" name="Gigascience">
        <title>Genome sequence of the small brown planthopper, Laodelphax striatellus.</title>
        <authorList>
            <person name="Zhu J."/>
            <person name="Jiang F."/>
            <person name="Wang X."/>
            <person name="Yang P."/>
            <person name="Bao Y."/>
            <person name="Zhao W."/>
            <person name="Wang W."/>
            <person name="Lu H."/>
            <person name="Wang Q."/>
            <person name="Cui N."/>
            <person name="Li J."/>
            <person name="Chen X."/>
            <person name="Luo L."/>
            <person name="Yu J."/>
            <person name="Kang L."/>
            <person name="Cui F."/>
        </authorList>
    </citation>
    <scope>NUCLEOTIDE SEQUENCE [LARGE SCALE GENOMIC DNA]</scope>
    <source>
        <strain evidence="2">Lst14</strain>
    </source>
</reference>
<dbReference type="InterPro" id="IPR049769">
    <property type="entry name" value="OTU_OTU"/>
</dbReference>
<dbReference type="InterPro" id="IPR038765">
    <property type="entry name" value="Papain-like_cys_pep_sf"/>
</dbReference>
<dbReference type="EMBL" id="QKKF02012640">
    <property type="protein sequence ID" value="RZF43563.1"/>
    <property type="molecule type" value="Genomic_DNA"/>
</dbReference>
<evidence type="ECO:0000313" key="3">
    <source>
        <dbReference type="Proteomes" id="UP000291343"/>
    </source>
</evidence>
<dbReference type="GO" id="GO:0004843">
    <property type="term" value="F:cysteine-type deubiquitinase activity"/>
    <property type="evidence" value="ECO:0007669"/>
    <property type="project" value="TreeGrafter"/>
</dbReference>
<dbReference type="InterPro" id="IPR050704">
    <property type="entry name" value="Peptidase_C85-like"/>
</dbReference>
<keyword evidence="3" id="KW-1185">Reference proteome</keyword>
<dbReference type="SMR" id="A0A482XCX5"/>
<dbReference type="STRING" id="195883.A0A482XCX5"/>
<dbReference type="AlphaFoldDB" id="A0A482XCX5"/>
<dbReference type="CDD" id="cd20380">
    <property type="entry name" value="Tudor_TDRD13-like"/>
    <property type="match status" value="1"/>
</dbReference>
<dbReference type="CDD" id="cd22753">
    <property type="entry name" value="OTU_ALG13-like"/>
    <property type="match status" value="1"/>
</dbReference>
<dbReference type="SUPFAM" id="SSF54001">
    <property type="entry name" value="Cysteine proteinases"/>
    <property type="match status" value="1"/>
</dbReference>
<dbReference type="Proteomes" id="UP000291343">
    <property type="component" value="Unassembled WGS sequence"/>
</dbReference>
<comment type="caution">
    <text evidence="2">The sequence shown here is derived from an EMBL/GenBank/DDBJ whole genome shotgun (WGS) entry which is preliminary data.</text>
</comment>
<sequence length="302" mass="35726">MTNRSKMWLKPTDQMDLWLETQGYYRKHTARDGTSLFRAVAEQLGLTQHFHLELRRQCVDYVLLFEDLFKDKLTCSLKEYEDRMRIPNEWGGEFELDVISRIYKCDFLIFQEVGQPAEDITGRGYDEKIMLCVSQERHYDSVYTKEHISDTAFCQSLVYEQLYKRAFNLIEVDFAVKKMLHDKAPRYQRDPCMSISGMALRLEMRDTCLNVKELLLLGVTPFPYKVAKSLDPEIYRNVEYDTWNDYRKGLRYGSRFWTSNELCVGVKCLVKLEDDKNFHGFIQEMEPDKGPVLVFIEELGEK</sequence>
<dbReference type="Gene3D" id="3.90.70.80">
    <property type="match status" value="1"/>
</dbReference>
<accession>A0A482XCX5</accession>
<dbReference type="Pfam" id="PF02338">
    <property type="entry name" value="OTU"/>
    <property type="match status" value="1"/>
</dbReference>
<dbReference type="InterPro" id="IPR003323">
    <property type="entry name" value="OTU_dom"/>
</dbReference>
<evidence type="ECO:0000259" key="1">
    <source>
        <dbReference type="PROSITE" id="PS50802"/>
    </source>
</evidence>
<protein>
    <recommendedName>
        <fullName evidence="1">OTU domain-containing protein</fullName>
    </recommendedName>
</protein>
<gene>
    <name evidence="2" type="ORF">LSTR_LSTR012843</name>
</gene>
<dbReference type="InParanoid" id="A0A482XCX5"/>
<dbReference type="InterPro" id="IPR049770">
    <property type="entry name" value="OTU_Tudor"/>
</dbReference>